<feature type="region of interest" description="Disordered" evidence="1">
    <location>
        <begin position="1"/>
        <end position="21"/>
    </location>
</feature>
<dbReference type="InterPro" id="IPR032675">
    <property type="entry name" value="LRR_dom_sf"/>
</dbReference>
<dbReference type="RefSeq" id="XP_046600131.1">
    <property type="nucleotide sequence ID" value="XM_046744175.1"/>
</dbReference>
<organism evidence="2 3">
    <name type="scientific">Neodiprion lecontei</name>
    <name type="common">Redheaded pine sawfly</name>
    <dbReference type="NCBI Taxonomy" id="441921"/>
    <lineage>
        <taxon>Eukaryota</taxon>
        <taxon>Metazoa</taxon>
        <taxon>Ecdysozoa</taxon>
        <taxon>Arthropoda</taxon>
        <taxon>Hexapoda</taxon>
        <taxon>Insecta</taxon>
        <taxon>Pterygota</taxon>
        <taxon>Neoptera</taxon>
        <taxon>Endopterygota</taxon>
        <taxon>Hymenoptera</taxon>
        <taxon>Tenthredinoidea</taxon>
        <taxon>Diprionidae</taxon>
        <taxon>Diprioninae</taxon>
        <taxon>Neodiprion</taxon>
    </lineage>
</organism>
<sequence length="426" mass="48198">MKSMTRKQKIDHDPSAPNKFRSRTWSEGFSWPGNWRQREMIFYGSCEETVAKEKAFAERFGPQLRFLRLRCWTPAQGPALQAYLENVSEVLKVLASNALLREIHVNDLLFESERKAEGKARMAAMLAELIRAQTELRILDLQDVDCAWEVGLKLVSAAGNSDAARNTLHTLLLSGTFDQPDSRITVSSDDYIVAMGNFRKLAFLRIDYRCLSCRLLDVLGTSLADCFRRLAILCSEDDGPELPNLEDEAWRTLSSRCPFLRVELTIEGGNRNAGWRSSLLKPGMPLAALSLDDEMSNQNPEYWDTTPTLELLLREYRNTLEHLSLSLSQRSGVGVTAEKLTAEMISRALRLKKLKTLHLSGPMDSEAVKTLYNLLDKPHSAKHLQRVTLTVWCGSEEEIDQLLKTNRLTAQSRVSAKTEVRLVPML</sequence>
<evidence type="ECO:0000313" key="3">
    <source>
        <dbReference type="RefSeq" id="XP_046600131.1"/>
    </source>
</evidence>
<evidence type="ECO:0000256" key="1">
    <source>
        <dbReference type="SAM" id="MobiDB-lite"/>
    </source>
</evidence>
<protein>
    <submittedName>
        <fullName evidence="3">F-box only protein 39-like</fullName>
    </submittedName>
</protein>
<keyword evidence="2" id="KW-1185">Reference proteome</keyword>
<evidence type="ECO:0000313" key="2">
    <source>
        <dbReference type="Proteomes" id="UP000829291"/>
    </source>
</evidence>
<dbReference type="Gene3D" id="3.80.10.10">
    <property type="entry name" value="Ribonuclease Inhibitor"/>
    <property type="match status" value="1"/>
</dbReference>
<gene>
    <name evidence="3" type="primary">LOC107227691</name>
</gene>
<dbReference type="Proteomes" id="UP000829291">
    <property type="component" value="Chromosome 6"/>
</dbReference>
<name>A0ABM3GIN2_NEOLC</name>
<reference evidence="3" key="1">
    <citation type="submission" date="2025-08" db="UniProtKB">
        <authorList>
            <consortium name="RefSeq"/>
        </authorList>
    </citation>
    <scope>IDENTIFICATION</scope>
    <source>
        <tissue evidence="3">Thorax and Abdomen</tissue>
    </source>
</reference>
<dbReference type="GeneID" id="107227691"/>
<proteinExistence type="predicted"/>
<accession>A0ABM3GIN2</accession>